<name>A0A0K1PF12_9BACT</name>
<evidence type="ECO:0000313" key="1">
    <source>
        <dbReference type="EMBL" id="AKU92118.1"/>
    </source>
</evidence>
<dbReference type="Proteomes" id="UP000055590">
    <property type="component" value="Chromosome"/>
</dbReference>
<organism evidence="1 2">
    <name type="scientific">Vulgatibacter incomptus</name>
    <dbReference type="NCBI Taxonomy" id="1391653"/>
    <lineage>
        <taxon>Bacteria</taxon>
        <taxon>Pseudomonadati</taxon>
        <taxon>Myxococcota</taxon>
        <taxon>Myxococcia</taxon>
        <taxon>Myxococcales</taxon>
        <taxon>Cystobacterineae</taxon>
        <taxon>Vulgatibacteraceae</taxon>
        <taxon>Vulgatibacter</taxon>
    </lineage>
</organism>
<gene>
    <name evidence="1" type="ORF">AKJ08_2505</name>
</gene>
<keyword evidence="2" id="KW-1185">Reference proteome</keyword>
<accession>A0A0K1PF12</accession>
<evidence type="ECO:0000313" key="2">
    <source>
        <dbReference type="Proteomes" id="UP000055590"/>
    </source>
</evidence>
<dbReference type="EMBL" id="CP012332">
    <property type="protein sequence ID" value="AKU92118.1"/>
    <property type="molecule type" value="Genomic_DNA"/>
</dbReference>
<sequence length="197" mass="21484">MQASLPEGRGPIFDAYVIVDWSANQKPKRGADSVWWVCATWRDGTLSIEEAVNPATRMLAREQLRGRLQRLVDEGASVLLGFDFAYGYPAGLASRLGLPVDEPWRAMWREVAGAIDDRQQDLGVNNRFEVAARMNRALGGGPGPFWGCPPGVEIDGLTPTKPPVPGAFRSSAWWIGAPVARSRPSSSPGRARWAARS</sequence>
<protein>
    <submittedName>
        <fullName evidence="1">Putative molybdopterin biosynthesis related methylmutase protein</fullName>
    </submittedName>
</protein>
<dbReference type="STRING" id="1391653.AKJ08_2505"/>
<dbReference type="AlphaFoldDB" id="A0A0K1PF12"/>
<dbReference type="RefSeq" id="WP_050726333.1">
    <property type="nucleotide sequence ID" value="NZ_CP012332.1"/>
</dbReference>
<dbReference type="OrthoDB" id="5519351at2"/>
<reference evidence="1 2" key="1">
    <citation type="submission" date="2015-08" db="EMBL/GenBank/DDBJ databases">
        <authorList>
            <person name="Babu N.S."/>
            <person name="Beckwith C.J."/>
            <person name="Beseler K.G."/>
            <person name="Brison A."/>
            <person name="Carone J.V."/>
            <person name="Caskin T.P."/>
            <person name="Diamond M."/>
            <person name="Durham M.E."/>
            <person name="Foxe J.M."/>
            <person name="Go M."/>
            <person name="Henderson B.A."/>
            <person name="Jones I.B."/>
            <person name="McGettigan J.A."/>
            <person name="Micheletti S.J."/>
            <person name="Nasrallah M.E."/>
            <person name="Ortiz D."/>
            <person name="Piller C.R."/>
            <person name="Privatt S.R."/>
            <person name="Schneider S.L."/>
            <person name="Sharp S."/>
            <person name="Smith T.C."/>
            <person name="Stanton J.D."/>
            <person name="Ullery H.E."/>
            <person name="Wilson R.J."/>
            <person name="Serrano M.G."/>
            <person name="Buck G."/>
            <person name="Lee V."/>
            <person name="Wang Y."/>
            <person name="Carvalho R."/>
            <person name="Voegtly L."/>
            <person name="Shi R."/>
            <person name="Duckworth R."/>
            <person name="Johnson A."/>
            <person name="Loviza R."/>
            <person name="Walstead R."/>
            <person name="Shah Z."/>
            <person name="Kiflezghi M."/>
            <person name="Wade K."/>
            <person name="Ball S.L."/>
            <person name="Bradley K.W."/>
            <person name="Asai D.J."/>
            <person name="Bowman C.A."/>
            <person name="Russell D.A."/>
            <person name="Pope W.H."/>
            <person name="Jacobs-Sera D."/>
            <person name="Hendrix R.W."/>
            <person name="Hatfull G.F."/>
        </authorList>
    </citation>
    <scope>NUCLEOTIDE SEQUENCE [LARGE SCALE GENOMIC DNA]</scope>
    <source>
        <strain evidence="1 2">DSM 27710</strain>
    </source>
</reference>
<dbReference type="KEGG" id="vin:AKJ08_2505"/>
<proteinExistence type="predicted"/>